<dbReference type="STRING" id="1445510.YC6258_01396"/>
<gene>
    <name evidence="1" type="ORF">YC6258_01396</name>
</gene>
<dbReference type="EMBL" id="CP007142">
    <property type="protein sequence ID" value="AJQ93444.1"/>
    <property type="molecule type" value="Genomic_DNA"/>
</dbReference>
<name>A0A0C5VSZ3_9GAMM</name>
<keyword evidence="2" id="KW-1185">Reference proteome</keyword>
<dbReference type="AlphaFoldDB" id="A0A0C5VSZ3"/>
<evidence type="ECO:0000313" key="1">
    <source>
        <dbReference type="EMBL" id="AJQ93444.1"/>
    </source>
</evidence>
<evidence type="ECO:0000313" key="2">
    <source>
        <dbReference type="Proteomes" id="UP000032266"/>
    </source>
</evidence>
<organism evidence="1 2">
    <name type="scientific">Gynuella sunshinyii YC6258</name>
    <dbReference type="NCBI Taxonomy" id="1445510"/>
    <lineage>
        <taxon>Bacteria</taxon>
        <taxon>Pseudomonadati</taxon>
        <taxon>Pseudomonadota</taxon>
        <taxon>Gammaproteobacteria</taxon>
        <taxon>Oceanospirillales</taxon>
        <taxon>Saccharospirillaceae</taxon>
        <taxon>Gynuella</taxon>
    </lineage>
</organism>
<proteinExistence type="predicted"/>
<dbReference type="HOGENOM" id="CLU_3200404_0_0_6"/>
<sequence length="45" mass="4927">MWSGVGIHDDADSTVDSADTVGLWLCVLGKLSFESADILWFCDHI</sequence>
<protein>
    <submittedName>
        <fullName evidence="1">Uncharacterized protein</fullName>
    </submittedName>
</protein>
<reference evidence="1 2" key="1">
    <citation type="submission" date="2014-01" db="EMBL/GenBank/DDBJ databases">
        <title>Full genme sequencing of cellulolytic bacterium Gynuella sunshinyii YC6258T gen. nov., sp. nov.</title>
        <authorList>
            <person name="Khan H."/>
            <person name="Chung E.J."/>
            <person name="Chung Y.R."/>
        </authorList>
    </citation>
    <scope>NUCLEOTIDE SEQUENCE [LARGE SCALE GENOMIC DNA]</scope>
    <source>
        <strain evidence="1 2">YC6258</strain>
    </source>
</reference>
<dbReference type="Proteomes" id="UP000032266">
    <property type="component" value="Chromosome"/>
</dbReference>
<dbReference type="KEGG" id="gsn:YC6258_01396"/>
<accession>A0A0C5VSZ3</accession>